<dbReference type="GO" id="GO:0003677">
    <property type="term" value="F:DNA binding"/>
    <property type="evidence" value="ECO:0007669"/>
    <property type="project" value="InterPro"/>
</dbReference>
<protein>
    <recommendedName>
        <fullName evidence="1">HTH cro/C1-type domain-containing protein</fullName>
    </recommendedName>
</protein>
<dbReference type="Proteomes" id="UP000030014">
    <property type="component" value="Unassembled WGS sequence"/>
</dbReference>
<dbReference type="SMART" id="SM00530">
    <property type="entry name" value="HTH_XRE"/>
    <property type="match status" value="1"/>
</dbReference>
<proteinExistence type="predicted"/>
<dbReference type="EMBL" id="JDRY01000165">
    <property type="protein sequence ID" value="KGM93629.1"/>
    <property type="molecule type" value="Genomic_DNA"/>
</dbReference>
<dbReference type="CDD" id="cd00093">
    <property type="entry name" value="HTH_XRE"/>
    <property type="match status" value="1"/>
</dbReference>
<feature type="domain" description="HTH cro/C1-type" evidence="1">
    <location>
        <begin position="6"/>
        <end position="61"/>
    </location>
</feature>
<reference evidence="2 3" key="1">
    <citation type="submission" date="2014-01" db="EMBL/GenBank/DDBJ databases">
        <title>Plasmidome dynamics in the species complex Clostridium novyi sensu lato converts strains of independent lineages into distinctly different pathogens.</title>
        <authorList>
            <person name="Skarin H."/>
            <person name="Segerman B."/>
        </authorList>
    </citation>
    <scope>NUCLEOTIDE SEQUENCE [LARGE SCALE GENOMIC DNA]</scope>
    <source>
        <strain evidence="2 3">DC5</strain>
    </source>
</reference>
<name>A0A0A0HWS6_CLOBO</name>
<dbReference type="InterPro" id="IPR001387">
    <property type="entry name" value="Cro/C1-type_HTH"/>
</dbReference>
<evidence type="ECO:0000313" key="2">
    <source>
        <dbReference type="EMBL" id="KGM93629.1"/>
    </source>
</evidence>
<dbReference type="AlphaFoldDB" id="A0A0A0HWS6"/>
<comment type="caution">
    <text evidence="2">The sequence shown here is derived from an EMBL/GenBank/DDBJ whole genome shotgun (WGS) entry which is preliminary data.</text>
</comment>
<dbReference type="Pfam" id="PF13443">
    <property type="entry name" value="HTH_26"/>
    <property type="match status" value="1"/>
</dbReference>
<dbReference type="SUPFAM" id="SSF47413">
    <property type="entry name" value="lambda repressor-like DNA-binding domains"/>
    <property type="match status" value="1"/>
</dbReference>
<gene>
    <name evidence="2" type="ORF">Z955_14635</name>
</gene>
<dbReference type="InterPro" id="IPR010982">
    <property type="entry name" value="Lambda_DNA-bd_dom_sf"/>
</dbReference>
<organism evidence="2 3">
    <name type="scientific">Clostridium botulinum C/D str. DC5</name>
    <dbReference type="NCBI Taxonomy" id="1443128"/>
    <lineage>
        <taxon>Bacteria</taxon>
        <taxon>Bacillati</taxon>
        <taxon>Bacillota</taxon>
        <taxon>Clostridia</taxon>
        <taxon>Eubacteriales</taxon>
        <taxon>Clostridiaceae</taxon>
        <taxon>Clostridium</taxon>
    </lineage>
</organism>
<accession>A0A0A0HWS6</accession>
<dbReference type="Gene3D" id="1.10.260.40">
    <property type="entry name" value="lambda repressor-like DNA-binding domains"/>
    <property type="match status" value="1"/>
</dbReference>
<dbReference type="PROSITE" id="PS50943">
    <property type="entry name" value="HTH_CROC1"/>
    <property type="match status" value="1"/>
</dbReference>
<evidence type="ECO:0000313" key="3">
    <source>
        <dbReference type="Proteomes" id="UP000030014"/>
    </source>
</evidence>
<sequence length="73" mass="8449">MIIVKLLDLIKERGISLRSVAIETGMSYNTLHKLAHNKTNSIAYATIIQLCKFFNCRIEDVIEYIEYVDIDEN</sequence>
<evidence type="ECO:0000259" key="1">
    <source>
        <dbReference type="PROSITE" id="PS50943"/>
    </source>
</evidence>